<accession>A0ACC1MB73</accession>
<sequence length="233" mass="25379">MIFWRVFMRISYSCPAHLKFSLTVEKWTALVKMSGDAIDWLDAHEEMYDVWLLVAYCATSCALIQYHTYARRQDPDAQKKLKKLRDCTAEIIALLYEATQAPIAPSNDPPALNPTGGVKGNPPPAALKFQKDSTRPGGGVFVVKGPIPKDQLEQLPEGTIVSAETSSTEGGHGDEGEAPSAVSAEPALKNDSPRSSLPASSSGPRSRRALMMICRSTSPPPTLPPRLCRSRCR</sequence>
<reference evidence="1" key="1">
    <citation type="submission" date="2022-08" db="EMBL/GenBank/DDBJ databases">
        <title>Genome Sequence of Pycnoporus sanguineus.</title>
        <authorList>
            <person name="Buettner E."/>
        </authorList>
    </citation>
    <scope>NUCLEOTIDE SEQUENCE</scope>
    <source>
        <strain evidence="1">CG-C14</strain>
    </source>
</reference>
<evidence type="ECO:0000313" key="2">
    <source>
        <dbReference type="Proteomes" id="UP001144978"/>
    </source>
</evidence>
<organism evidence="1 2">
    <name type="scientific">Trametes sanguinea</name>
    <dbReference type="NCBI Taxonomy" id="158606"/>
    <lineage>
        <taxon>Eukaryota</taxon>
        <taxon>Fungi</taxon>
        <taxon>Dikarya</taxon>
        <taxon>Basidiomycota</taxon>
        <taxon>Agaricomycotina</taxon>
        <taxon>Agaricomycetes</taxon>
        <taxon>Polyporales</taxon>
        <taxon>Polyporaceae</taxon>
        <taxon>Trametes</taxon>
    </lineage>
</organism>
<dbReference type="EMBL" id="JANSHE010007863">
    <property type="protein sequence ID" value="KAJ2955711.1"/>
    <property type="molecule type" value="Genomic_DNA"/>
</dbReference>
<gene>
    <name evidence="1" type="ORF">NUW54_g14719</name>
</gene>
<evidence type="ECO:0000313" key="1">
    <source>
        <dbReference type="EMBL" id="KAJ2955711.1"/>
    </source>
</evidence>
<name>A0ACC1MB73_9APHY</name>
<proteinExistence type="predicted"/>
<protein>
    <submittedName>
        <fullName evidence="1">Uncharacterized protein</fullName>
    </submittedName>
</protein>
<dbReference type="Proteomes" id="UP001144978">
    <property type="component" value="Unassembled WGS sequence"/>
</dbReference>
<comment type="caution">
    <text evidence="1">The sequence shown here is derived from an EMBL/GenBank/DDBJ whole genome shotgun (WGS) entry which is preliminary data.</text>
</comment>
<keyword evidence="2" id="KW-1185">Reference proteome</keyword>